<dbReference type="PROSITE" id="PS01124">
    <property type="entry name" value="HTH_ARAC_FAMILY_2"/>
    <property type="match status" value="1"/>
</dbReference>
<dbReference type="EMBL" id="CP010777">
    <property type="protein sequence ID" value="AKQ45172.1"/>
    <property type="molecule type" value="Genomic_DNA"/>
</dbReference>
<evidence type="ECO:0000313" key="5">
    <source>
        <dbReference type="EMBL" id="AKQ45172.1"/>
    </source>
</evidence>
<name>A0A0H4VMS6_9BACT</name>
<feature type="domain" description="HTH araC/xylS-type" evidence="4">
    <location>
        <begin position="3"/>
        <end position="101"/>
    </location>
</feature>
<keyword evidence="1" id="KW-0805">Transcription regulation</keyword>
<dbReference type="STRING" id="1379910.TH63_05250"/>
<dbReference type="Pfam" id="PF06445">
    <property type="entry name" value="GyrI-like"/>
    <property type="match status" value="1"/>
</dbReference>
<reference evidence="5 6" key="1">
    <citation type="submission" date="2015-01" db="EMBL/GenBank/DDBJ databases">
        <title>Rufibacter sp./DG31D/ whole genome sequencing.</title>
        <authorList>
            <person name="Kim M.K."/>
            <person name="Srinivasan S."/>
            <person name="Lee J.-J."/>
        </authorList>
    </citation>
    <scope>NUCLEOTIDE SEQUENCE [LARGE SCALE GENOMIC DNA]</scope>
    <source>
        <strain evidence="5 6">DG31D</strain>
    </source>
</reference>
<dbReference type="InterPro" id="IPR011256">
    <property type="entry name" value="Reg_factor_effector_dom_sf"/>
</dbReference>
<dbReference type="Pfam" id="PF12833">
    <property type="entry name" value="HTH_18"/>
    <property type="match status" value="1"/>
</dbReference>
<dbReference type="InterPro" id="IPR050908">
    <property type="entry name" value="SmbC-like"/>
</dbReference>
<keyword evidence="6" id="KW-1185">Reference proteome</keyword>
<accession>A0A0H4VMS6</accession>
<protein>
    <recommendedName>
        <fullName evidence="4">HTH araC/xylS-type domain-containing protein</fullName>
    </recommendedName>
</protein>
<proteinExistence type="predicted"/>
<organism evidence="5 6">
    <name type="scientific">Rufibacter radiotolerans</name>
    <dbReference type="NCBI Taxonomy" id="1379910"/>
    <lineage>
        <taxon>Bacteria</taxon>
        <taxon>Pseudomonadati</taxon>
        <taxon>Bacteroidota</taxon>
        <taxon>Cytophagia</taxon>
        <taxon>Cytophagales</taxon>
        <taxon>Hymenobacteraceae</taxon>
        <taxon>Rufibacter</taxon>
    </lineage>
</organism>
<dbReference type="OrthoDB" id="4480133at2"/>
<dbReference type="InterPro" id="IPR029442">
    <property type="entry name" value="GyrI-like"/>
</dbReference>
<dbReference type="SUPFAM" id="SSF46689">
    <property type="entry name" value="Homeodomain-like"/>
    <property type="match status" value="2"/>
</dbReference>
<dbReference type="InterPro" id="IPR018060">
    <property type="entry name" value="HTH_AraC"/>
</dbReference>
<evidence type="ECO:0000313" key="6">
    <source>
        <dbReference type="Proteomes" id="UP000036458"/>
    </source>
</evidence>
<dbReference type="Gene3D" id="3.20.80.10">
    <property type="entry name" value="Regulatory factor, effector binding domain"/>
    <property type="match status" value="1"/>
</dbReference>
<dbReference type="PRINTS" id="PR00032">
    <property type="entry name" value="HTHARAC"/>
</dbReference>
<evidence type="ECO:0000256" key="3">
    <source>
        <dbReference type="ARBA" id="ARBA00023163"/>
    </source>
</evidence>
<dbReference type="PANTHER" id="PTHR40055">
    <property type="entry name" value="TRANSCRIPTIONAL REGULATOR YGIV-RELATED"/>
    <property type="match status" value="1"/>
</dbReference>
<dbReference type="AlphaFoldDB" id="A0A0H4VMS6"/>
<dbReference type="InterPro" id="IPR009057">
    <property type="entry name" value="Homeodomain-like_sf"/>
</dbReference>
<evidence type="ECO:0000256" key="2">
    <source>
        <dbReference type="ARBA" id="ARBA00023125"/>
    </source>
</evidence>
<dbReference type="KEGG" id="ruf:TH63_05250"/>
<dbReference type="Proteomes" id="UP000036458">
    <property type="component" value="Chromosome"/>
</dbReference>
<keyword evidence="3" id="KW-0804">Transcription</keyword>
<dbReference type="InterPro" id="IPR020449">
    <property type="entry name" value="Tscrpt_reg_AraC-type_HTH"/>
</dbReference>
<evidence type="ECO:0000256" key="1">
    <source>
        <dbReference type="ARBA" id="ARBA00023015"/>
    </source>
</evidence>
<evidence type="ECO:0000259" key="4">
    <source>
        <dbReference type="PROSITE" id="PS01124"/>
    </source>
</evidence>
<dbReference type="PANTHER" id="PTHR40055:SF1">
    <property type="entry name" value="TRANSCRIPTIONAL REGULATOR YGIV-RELATED"/>
    <property type="match status" value="1"/>
</dbReference>
<sequence length="198" mass="22843">MLEATLAYINNHLEENITLEELAGVTGYSPYYLHRKLKEELEEPIGNFIIRQRVQTAAYLLCFTSLSVTDIRLLVGYENDSAFSRIFKKIKGASPRVFRKNQRLHAAGITTERYLSLKCEVVRLPEQQAVLFPCIGNYFSRDIYKVWDKVASFLEEQYLAPEQCTFYSVFYDCQSISPESVCRYDAAIVSKKSLFFIG</sequence>
<dbReference type="GO" id="GO:0003700">
    <property type="term" value="F:DNA-binding transcription factor activity"/>
    <property type="evidence" value="ECO:0007669"/>
    <property type="project" value="InterPro"/>
</dbReference>
<dbReference type="SMART" id="SM00342">
    <property type="entry name" value="HTH_ARAC"/>
    <property type="match status" value="1"/>
</dbReference>
<dbReference type="RefSeq" id="WP_048920022.1">
    <property type="nucleotide sequence ID" value="NZ_CP010777.1"/>
</dbReference>
<dbReference type="PATRIC" id="fig|1379910.4.peg.1143"/>
<dbReference type="Gene3D" id="1.10.10.60">
    <property type="entry name" value="Homeodomain-like"/>
    <property type="match status" value="2"/>
</dbReference>
<gene>
    <name evidence="5" type="ORF">TH63_05250</name>
</gene>
<dbReference type="GO" id="GO:0043565">
    <property type="term" value="F:sequence-specific DNA binding"/>
    <property type="evidence" value="ECO:0007669"/>
    <property type="project" value="InterPro"/>
</dbReference>
<keyword evidence="2" id="KW-0238">DNA-binding</keyword>